<dbReference type="GO" id="GO:0000712">
    <property type="term" value="P:resolution of meiotic recombination intermediates"/>
    <property type="evidence" value="ECO:0007669"/>
    <property type="project" value="EnsemblFungi"/>
</dbReference>
<evidence type="ECO:0000256" key="4">
    <source>
        <dbReference type="ARBA" id="ARBA00022840"/>
    </source>
</evidence>
<dbReference type="GO" id="GO:1990426">
    <property type="term" value="P:mitotic recombination-dependent replication fork processing"/>
    <property type="evidence" value="ECO:0007669"/>
    <property type="project" value="EnsemblFungi"/>
</dbReference>
<dbReference type="GO" id="GO:0031146">
    <property type="term" value="P:SCF-dependent proteasomal ubiquitin-dependent protein catabolic process"/>
    <property type="evidence" value="ECO:0007669"/>
    <property type="project" value="EnsemblFungi"/>
</dbReference>
<keyword evidence="3 10" id="KW-0347">Helicase</keyword>
<dbReference type="Proteomes" id="UP000001744">
    <property type="component" value="Unassembled WGS sequence"/>
</dbReference>
<name>B6K198_SCHJY</name>
<dbReference type="InterPro" id="IPR027417">
    <property type="entry name" value="P-loop_NTPase"/>
</dbReference>
<reference evidence="10 12" key="1">
    <citation type="journal article" date="2011" name="Science">
        <title>Comparative functional genomics of the fission yeasts.</title>
        <authorList>
            <person name="Rhind N."/>
            <person name="Chen Z."/>
            <person name="Yassour M."/>
            <person name="Thompson D.A."/>
            <person name="Haas B.J."/>
            <person name="Habib N."/>
            <person name="Wapinski I."/>
            <person name="Roy S."/>
            <person name="Lin M.F."/>
            <person name="Heiman D.I."/>
            <person name="Young S.K."/>
            <person name="Furuya K."/>
            <person name="Guo Y."/>
            <person name="Pidoux A."/>
            <person name="Chen H.M."/>
            <person name="Robbertse B."/>
            <person name="Goldberg J.M."/>
            <person name="Aoki K."/>
            <person name="Bayne E.H."/>
            <person name="Berlin A.M."/>
            <person name="Desjardins C.A."/>
            <person name="Dobbs E."/>
            <person name="Dukaj L."/>
            <person name="Fan L."/>
            <person name="FitzGerald M.G."/>
            <person name="French C."/>
            <person name="Gujja S."/>
            <person name="Hansen K."/>
            <person name="Keifenheim D."/>
            <person name="Levin J.Z."/>
            <person name="Mosher R.A."/>
            <person name="Mueller C.A."/>
            <person name="Pfiffner J."/>
            <person name="Priest M."/>
            <person name="Russ C."/>
            <person name="Smialowska A."/>
            <person name="Swoboda P."/>
            <person name="Sykes S.M."/>
            <person name="Vaughn M."/>
            <person name="Vengrova S."/>
            <person name="Yoder R."/>
            <person name="Zeng Q."/>
            <person name="Allshire R."/>
            <person name="Baulcombe D."/>
            <person name="Birren B.W."/>
            <person name="Brown W."/>
            <person name="Ekwall K."/>
            <person name="Kellis M."/>
            <person name="Leatherwood J."/>
            <person name="Levin H."/>
            <person name="Margalit H."/>
            <person name="Martienssen R."/>
            <person name="Nieduszynski C.A."/>
            <person name="Spatafora J.W."/>
            <person name="Friedman N."/>
            <person name="Dalgaard J.Z."/>
            <person name="Baumann P."/>
            <person name="Niki H."/>
            <person name="Regev A."/>
            <person name="Nusbaum C."/>
        </authorList>
    </citation>
    <scope>NUCLEOTIDE SEQUENCE [LARGE SCALE GENOMIC DNA]</scope>
    <source>
        <strain evidence="12">yFS275 / FY16936</strain>
    </source>
</reference>
<dbReference type="FunFam" id="3.40.50.300:FF:005425">
    <property type="entry name" value="Chromosome 10, whole genome shotgun sequence"/>
    <property type="match status" value="1"/>
</dbReference>
<dbReference type="JaponicusDB" id="SJAG_02822">
    <property type="gene designation" value="fbh1"/>
</dbReference>
<feature type="domain" description="F-box" evidence="9">
    <location>
        <begin position="8"/>
        <end position="56"/>
    </location>
</feature>
<dbReference type="GO" id="GO:0000018">
    <property type="term" value="P:regulation of DNA recombination"/>
    <property type="evidence" value="ECO:0007669"/>
    <property type="project" value="EnsemblFungi"/>
</dbReference>
<dbReference type="HOGENOM" id="CLU_329036_0_0_1"/>
<evidence type="ECO:0000313" key="11">
    <source>
        <dbReference type="JaponicusDB" id="SJAG_02822"/>
    </source>
</evidence>
<dbReference type="AlphaFoldDB" id="B6K198"/>
<dbReference type="GO" id="GO:0031297">
    <property type="term" value="P:replication fork processing"/>
    <property type="evidence" value="ECO:0000318"/>
    <property type="project" value="GO_Central"/>
</dbReference>
<dbReference type="OMA" id="YRQKHAR"/>
<dbReference type="FunFam" id="3.40.50.300:FF:005416">
    <property type="entry name" value="Chromosome 10, whole genome shotgun sequence"/>
    <property type="match status" value="1"/>
</dbReference>
<keyword evidence="1" id="KW-0547">Nucleotide-binding</keyword>
<proteinExistence type="predicted"/>
<evidence type="ECO:0000313" key="10">
    <source>
        <dbReference type="EMBL" id="EEB07719.1"/>
    </source>
</evidence>
<dbReference type="GO" id="GO:0003697">
    <property type="term" value="F:single-stranded DNA binding"/>
    <property type="evidence" value="ECO:0007669"/>
    <property type="project" value="EnsemblFungi"/>
</dbReference>
<dbReference type="VEuPathDB" id="FungiDB:SJAG_02822"/>
<gene>
    <name evidence="11" type="primary">fbh1</name>
    <name evidence="10" type="ORF">SJAG_02822</name>
</gene>
<dbReference type="GO" id="GO:0043138">
    <property type="term" value="F:3'-5' DNA helicase activity"/>
    <property type="evidence" value="ECO:0000318"/>
    <property type="project" value="GO_Central"/>
</dbReference>
<dbReference type="RefSeq" id="XP_002174012.1">
    <property type="nucleotide sequence ID" value="XM_002173976.2"/>
</dbReference>
<comment type="catalytic activity">
    <reaction evidence="8">
        <text>ATP + H2O = ADP + phosphate + H(+)</text>
        <dbReference type="Rhea" id="RHEA:13065"/>
        <dbReference type="ChEBI" id="CHEBI:15377"/>
        <dbReference type="ChEBI" id="CHEBI:15378"/>
        <dbReference type="ChEBI" id="CHEBI:30616"/>
        <dbReference type="ChEBI" id="CHEBI:43474"/>
        <dbReference type="ChEBI" id="CHEBI:456216"/>
        <dbReference type="EC" id="5.6.2.4"/>
    </reaction>
</comment>
<dbReference type="PANTHER" id="PTHR11070">
    <property type="entry name" value="UVRD / RECB / PCRA DNA HELICASE FAMILY MEMBER"/>
    <property type="match status" value="1"/>
</dbReference>
<dbReference type="PROSITE" id="PS50181">
    <property type="entry name" value="FBOX"/>
    <property type="match status" value="1"/>
</dbReference>
<dbReference type="GO" id="GO:0005634">
    <property type="term" value="C:nucleus"/>
    <property type="evidence" value="ECO:0000318"/>
    <property type="project" value="GO_Central"/>
</dbReference>
<keyword evidence="12" id="KW-1185">Reference proteome</keyword>
<dbReference type="GO" id="GO:1990518">
    <property type="term" value="F:single-stranded 3'-5' DNA helicase activity"/>
    <property type="evidence" value="ECO:0007669"/>
    <property type="project" value="EnsemblFungi"/>
</dbReference>
<dbReference type="EMBL" id="KE651166">
    <property type="protein sequence ID" value="EEB07719.1"/>
    <property type="molecule type" value="Genomic_DNA"/>
</dbReference>
<dbReference type="InterPro" id="IPR001810">
    <property type="entry name" value="F-box_dom"/>
</dbReference>
<evidence type="ECO:0000256" key="6">
    <source>
        <dbReference type="ARBA" id="ARBA00034617"/>
    </source>
</evidence>
<evidence type="ECO:0000256" key="7">
    <source>
        <dbReference type="ARBA" id="ARBA00034808"/>
    </source>
</evidence>
<keyword evidence="2" id="KW-0378">Hydrolase</keyword>
<accession>B6K198</accession>
<evidence type="ECO:0000256" key="8">
    <source>
        <dbReference type="ARBA" id="ARBA00048988"/>
    </source>
</evidence>
<dbReference type="GO" id="GO:0017117">
    <property type="term" value="C:single-stranded DNA-dependent ATP-dependent DNA helicase complex"/>
    <property type="evidence" value="ECO:0007669"/>
    <property type="project" value="EnsemblFungi"/>
</dbReference>
<dbReference type="OrthoDB" id="1470711at2759"/>
<organism evidence="10 12">
    <name type="scientific">Schizosaccharomyces japonicus (strain yFS275 / FY16936)</name>
    <name type="common">Fission yeast</name>
    <dbReference type="NCBI Taxonomy" id="402676"/>
    <lineage>
        <taxon>Eukaryota</taxon>
        <taxon>Fungi</taxon>
        <taxon>Dikarya</taxon>
        <taxon>Ascomycota</taxon>
        <taxon>Taphrinomycotina</taxon>
        <taxon>Schizosaccharomycetes</taxon>
        <taxon>Schizosaccharomycetales</taxon>
        <taxon>Schizosaccharomycetaceae</taxon>
        <taxon>Schizosaccharomyces</taxon>
    </lineage>
</organism>
<evidence type="ECO:0000256" key="1">
    <source>
        <dbReference type="ARBA" id="ARBA00022741"/>
    </source>
</evidence>
<dbReference type="GO" id="GO:0005524">
    <property type="term" value="F:ATP binding"/>
    <property type="evidence" value="ECO:0007669"/>
    <property type="project" value="UniProtKB-KW"/>
</dbReference>
<dbReference type="GO" id="GO:0043224">
    <property type="term" value="C:nuclear SCF ubiquitin ligase complex"/>
    <property type="evidence" value="ECO:0007669"/>
    <property type="project" value="EnsemblFungi"/>
</dbReference>
<comment type="catalytic activity">
    <reaction evidence="6">
        <text>Couples ATP hydrolysis with the unwinding of duplex DNA by translocating in the 3'-5' direction.</text>
        <dbReference type="EC" id="5.6.2.4"/>
    </reaction>
</comment>
<dbReference type="Pfam" id="PF00580">
    <property type="entry name" value="UvrD-helicase"/>
    <property type="match status" value="1"/>
</dbReference>
<dbReference type="InterPro" id="IPR014016">
    <property type="entry name" value="UvrD-like_ATP-bd"/>
</dbReference>
<dbReference type="InterPro" id="IPR014017">
    <property type="entry name" value="DNA_helicase_UvrD-like_C"/>
</dbReference>
<sequence>MTVYGSHKNGLDRLPVEVVALICRFLSVPDISNLLVVFPQYESALQKTSTLFWKRKAFQIVNRQKKLAKEALTNSSSPESSASGFVLSTQFTNNQIEREYYSKADELKALCGLEPNPLKVQDIATALNYLTSRVTQKGKGKVSFFQIPDVNDEWLTSVQKQLVSFFSPAAVEAFKSLHASNATVLFLQAILIGMLFEDQIWYYFNFFYDVCSTTSIEFMYYFQAMLTIVSTDCEHFREPLTQTLVSTMTRVSEVITSIENITFKDFSVGLTQEQQDIVNCELNAGEILKVKAFAGTGKTRALYEFAKKRPNDKLLYVAFNKAAKEEAESRFPHNVKCSTMHGLAYGAILANINLPASKLERRLSNSTIAELLSLHALFPKKAKSDSGERPTATLVASHIMYTLNHYMHSTDTQLGYQHISKRSLDATQLSKKQMLMYTAQLWAMITNFNNMQAPLIPDAYMKLMHLYDIPNVLTKYDYILFDEAQDFTRCMVDVIYRQKHARIVIVGDAHQCIYGFRGADACAFNETLYPSTKQLYLTKSFRFGNSVAAMANFVLSLKGERVKLCGAQQDTVYRMAYAGINMDPNNERQRFIPHTIIFRTNKELILHSLRLAVALPKNIPIVILGSMKKKAFQLLRSGADLAHGRRPTYPKLREFPTWNAFETHIKKSAEEDPELSLVYDLAEELFSDEFVNKLECCEQRLNTSSDDDNNGVILTTAHQAKGLEWENVQLGDDFRPKFDSISYTRIPYSRFLQEEINILYVALTRAKKNLILNPMLTKYYALLKGLARYAGGLVKEKNDEVKDLEPVFLDWQIRENSFTHEPIPDGGNFFVNFKEYPVWDLFFGKTTGPWQNYIVSANERLKRSMALIEELFN</sequence>
<evidence type="ECO:0000259" key="9">
    <source>
        <dbReference type="PROSITE" id="PS50181"/>
    </source>
</evidence>
<evidence type="ECO:0000256" key="2">
    <source>
        <dbReference type="ARBA" id="ARBA00022801"/>
    </source>
</evidence>
<dbReference type="Pfam" id="PF13361">
    <property type="entry name" value="UvrD_C"/>
    <property type="match status" value="1"/>
</dbReference>
<evidence type="ECO:0000313" key="12">
    <source>
        <dbReference type="Proteomes" id="UP000001744"/>
    </source>
</evidence>
<dbReference type="PANTHER" id="PTHR11070:SF30">
    <property type="entry name" value="F-BOX DNA HELICASE 1"/>
    <property type="match status" value="1"/>
</dbReference>
<dbReference type="GO" id="GO:1990756">
    <property type="term" value="F:ubiquitin-like ligase-substrate adaptor activity"/>
    <property type="evidence" value="ECO:0007669"/>
    <property type="project" value="EnsemblFungi"/>
</dbReference>
<dbReference type="EC" id="5.6.2.4" evidence="7"/>
<dbReference type="Gene3D" id="3.40.50.300">
    <property type="entry name" value="P-loop containing nucleotide triphosphate hydrolases"/>
    <property type="match status" value="2"/>
</dbReference>
<dbReference type="GO" id="GO:0016787">
    <property type="term" value="F:hydrolase activity"/>
    <property type="evidence" value="ECO:0007669"/>
    <property type="project" value="UniProtKB-KW"/>
</dbReference>
<dbReference type="SUPFAM" id="SSF52540">
    <property type="entry name" value="P-loop containing nucleoside triphosphate hydrolases"/>
    <property type="match status" value="1"/>
</dbReference>
<dbReference type="GeneID" id="7049484"/>
<keyword evidence="4" id="KW-0067">ATP-binding</keyword>
<dbReference type="eggNOG" id="KOG2108">
    <property type="taxonomic scope" value="Eukaryota"/>
</dbReference>
<dbReference type="STRING" id="402676.B6K198"/>
<dbReference type="InterPro" id="IPR000212">
    <property type="entry name" value="DNA_helicase_UvrD/REP"/>
</dbReference>
<evidence type="ECO:0000256" key="3">
    <source>
        <dbReference type="ARBA" id="ARBA00022806"/>
    </source>
</evidence>
<dbReference type="GO" id="GO:0000724">
    <property type="term" value="P:double-strand break repair via homologous recombination"/>
    <property type="evidence" value="ECO:0000318"/>
    <property type="project" value="GO_Central"/>
</dbReference>
<evidence type="ECO:0000256" key="5">
    <source>
        <dbReference type="ARBA" id="ARBA00023235"/>
    </source>
</evidence>
<keyword evidence="5" id="KW-0413">Isomerase</keyword>
<protein>
    <recommendedName>
        <fullName evidence="7">DNA 3'-5' helicase</fullName>
        <ecNumber evidence="7">5.6.2.4</ecNumber>
    </recommendedName>
</protein>